<gene>
    <name evidence="2" type="ORF">IAE60_12005</name>
</gene>
<organism evidence="2 3">
    <name type="scientific">Pseudoxanthomonas mexicana</name>
    <dbReference type="NCBI Taxonomy" id="128785"/>
    <lineage>
        <taxon>Bacteria</taxon>
        <taxon>Pseudomonadati</taxon>
        <taxon>Pseudomonadota</taxon>
        <taxon>Gammaproteobacteria</taxon>
        <taxon>Lysobacterales</taxon>
        <taxon>Lysobacteraceae</taxon>
        <taxon>Pseudoxanthomonas</taxon>
    </lineage>
</organism>
<dbReference type="AlphaFoldDB" id="A0A7G9T991"/>
<dbReference type="Proteomes" id="UP000515838">
    <property type="component" value="Chromosome"/>
</dbReference>
<evidence type="ECO:0000313" key="2">
    <source>
        <dbReference type="EMBL" id="QNN76666.1"/>
    </source>
</evidence>
<proteinExistence type="predicted"/>
<evidence type="ECO:0000256" key="1">
    <source>
        <dbReference type="SAM" id="MobiDB-lite"/>
    </source>
</evidence>
<evidence type="ECO:0000313" key="3">
    <source>
        <dbReference type="Proteomes" id="UP000515838"/>
    </source>
</evidence>
<dbReference type="EMBL" id="CP060731">
    <property type="protein sequence ID" value="QNN76666.1"/>
    <property type="molecule type" value="Genomic_DNA"/>
</dbReference>
<sequence length="284" mass="32448">MCLEEREGRLHLLHRRREWGSQRILEEKVYDLELPAARSRVLKQGGEGPDFWAYVDDGRRLHYVSYWLPNKIRLMRVPREALAAFEVLSPHYARVGTRLYCRGAWVPEADADRFQLIPETRFAHDGERVYAFTITEGLDVLEVADGPPYFLPRCEHFADQRDFYWQSSWTRRIERVSGATPVDAYEKKISLLAVLWHDTEPRDEAEALARDALLDDVHTIADLFRLALPDARAAWARAPQATGSPSWGGSEGQADIGQTPAQPLARDHEDDRVAIPVLHRGGKA</sequence>
<name>A0A7G9T991_PSEMX</name>
<protein>
    <submittedName>
        <fullName evidence="2">Uncharacterized protein</fullName>
    </submittedName>
</protein>
<accession>A0A7G9T991</accession>
<reference evidence="2 3" key="1">
    <citation type="submission" date="2020-08" db="EMBL/GenBank/DDBJ databases">
        <title>Streptomycin Non-resistant strain, P. mexicana.</title>
        <authorList>
            <person name="Ganesh-Kumar S."/>
            <person name="Zhe T."/>
            <person name="Yu Z."/>
            <person name="Min Y."/>
        </authorList>
    </citation>
    <scope>NUCLEOTIDE SEQUENCE [LARGE SCALE GENOMIC DNA]</scope>
    <source>
        <strain evidence="2 3">GTZY2</strain>
    </source>
</reference>
<feature type="region of interest" description="Disordered" evidence="1">
    <location>
        <begin position="237"/>
        <end position="284"/>
    </location>
</feature>
<dbReference type="RefSeq" id="WP_187572427.1">
    <property type="nucleotide sequence ID" value="NZ_CP060731.1"/>
</dbReference>
<dbReference type="GeneID" id="81471701"/>